<feature type="transmembrane region" description="Helical" evidence="6">
    <location>
        <begin position="183"/>
        <end position="206"/>
    </location>
</feature>
<dbReference type="EMBL" id="JBBPFD010000002">
    <property type="protein sequence ID" value="KAK7939369.1"/>
    <property type="molecule type" value="Genomic_DNA"/>
</dbReference>
<dbReference type="PRINTS" id="PR00259">
    <property type="entry name" value="TMFOUR"/>
</dbReference>
<dbReference type="Gene3D" id="1.10.1450.10">
    <property type="entry name" value="Tetraspanin"/>
    <property type="match status" value="1"/>
</dbReference>
<feature type="transmembrane region" description="Helical" evidence="6">
    <location>
        <begin position="151"/>
        <end position="171"/>
    </location>
</feature>
<dbReference type="InterPro" id="IPR018499">
    <property type="entry name" value="Tetraspanin/Peripherin"/>
</dbReference>
<accession>A0AAW0PXB2</accession>
<feature type="transmembrane region" description="Helical" evidence="6">
    <location>
        <begin position="111"/>
        <end position="131"/>
    </location>
</feature>
<evidence type="ECO:0000256" key="6">
    <source>
        <dbReference type="SAM" id="Phobius"/>
    </source>
</evidence>
<comment type="caution">
    <text evidence="7">The sequence shown here is derived from an EMBL/GenBank/DDBJ whole genome shotgun (WGS) entry which is preliminary data.</text>
</comment>
<reference evidence="8" key="1">
    <citation type="submission" date="2024-04" db="EMBL/GenBank/DDBJ databases">
        <title>Salinicola lusitanus LLJ914,a marine bacterium isolated from the Okinawa Trough.</title>
        <authorList>
            <person name="Li J."/>
        </authorList>
    </citation>
    <scope>NUCLEOTIDE SEQUENCE [LARGE SCALE GENOMIC DNA]</scope>
</reference>
<evidence type="ECO:0000256" key="2">
    <source>
        <dbReference type="ARBA" id="ARBA00022692"/>
    </source>
</evidence>
<evidence type="ECO:0000256" key="1">
    <source>
        <dbReference type="ARBA" id="ARBA00004127"/>
    </source>
</evidence>
<dbReference type="SUPFAM" id="SSF48652">
    <property type="entry name" value="Tetraspanin"/>
    <property type="match status" value="1"/>
</dbReference>
<keyword evidence="2 6" id="KW-0812">Transmembrane</keyword>
<name>A0AAW0PXB2_9GOBI</name>
<dbReference type="Pfam" id="PF00335">
    <property type="entry name" value="Tetraspanin"/>
    <property type="match status" value="1"/>
</dbReference>
<keyword evidence="4 6" id="KW-0472">Membrane</keyword>
<keyword evidence="8" id="KW-1185">Reference proteome</keyword>
<comment type="subcellular location">
    <subcellularLocation>
        <location evidence="1">Endomembrane system</location>
        <topology evidence="1">Multi-pass membrane protein</topology>
    </subcellularLocation>
</comment>
<dbReference type="PANTHER" id="PTHR19282">
    <property type="entry name" value="TETRASPANIN"/>
    <property type="match status" value="1"/>
</dbReference>
<dbReference type="GO" id="GO:0012505">
    <property type="term" value="C:endomembrane system"/>
    <property type="evidence" value="ECO:0007669"/>
    <property type="project" value="UniProtKB-SubCell"/>
</dbReference>
<evidence type="ECO:0000256" key="3">
    <source>
        <dbReference type="ARBA" id="ARBA00022989"/>
    </source>
</evidence>
<evidence type="ECO:0000256" key="5">
    <source>
        <dbReference type="ARBA" id="ARBA00023180"/>
    </source>
</evidence>
<feature type="transmembrane region" description="Helical" evidence="6">
    <location>
        <begin position="82"/>
        <end position="99"/>
    </location>
</feature>
<organism evidence="7 8">
    <name type="scientific">Mugilogobius chulae</name>
    <name type="common">yellowstripe goby</name>
    <dbReference type="NCBI Taxonomy" id="88201"/>
    <lineage>
        <taxon>Eukaryota</taxon>
        <taxon>Metazoa</taxon>
        <taxon>Chordata</taxon>
        <taxon>Craniata</taxon>
        <taxon>Vertebrata</taxon>
        <taxon>Euteleostomi</taxon>
        <taxon>Actinopterygii</taxon>
        <taxon>Neopterygii</taxon>
        <taxon>Teleostei</taxon>
        <taxon>Neoteleostei</taxon>
        <taxon>Acanthomorphata</taxon>
        <taxon>Gobiaria</taxon>
        <taxon>Gobiiformes</taxon>
        <taxon>Gobioidei</taxon>
        <taxon>Gobiidae</taxon>
        <taxon>Gobionellinae</taxon>
        <taxon>Mugilogobius</taxon>
    </lineage>
</organism>
<evidence type="ECO:0008006" key="9">
    <source>
        <dbReference type="Google" id="ProtNLM"/>
    </source>
</evidence>
<evidence type="ECO:0000313" key="8">
    <source>
        <dbReference type="Proteomes" id="UP001460270"/>
    </source>
</evidence>
<proteinExistence type="predicted"/>
<dbReference type="PANTHER" id="PTHR19282:SF216">
    <property type="entry name" value="TETRASPANIN-1"/>
    <property type="match status" value="1"/>
</dbReference>
<evidence type="ECO:0000313" key="7">
    <source>
        <dbReference type="EMBL" id="KAK7939369.1"/>
    </source>
</evidence>
<dbReference type="Proteomes" id="UP001460270">
    <property type="component" value="Unassembled WGS sequence"/>
</dbReference>
<gene>
    <name evidence="7" type="ORF">WMY93_002695</name>
</gene>
<feature type="transmembrane region" description="Helical" evidence="6">
    <location>
        <begin position="293"/>
        <end position="316"/>
    </location>
</feature>
<dbReference type="InterPro" id="IPR008952">
    <property type="entry name" value="Tetraspanin_EC2_sf"/>
</dbReference>
<dbReference type="GO" id="GO:0005886">
    <property type="term" value="C:plasma membrane"/>
    <property type="evidence" value="ECO:0007669"/>
    <property type="project" value="TreeGrafter"/>
</dbReference>
<dbReference type="AlphaFoldDB" id="A0AAW0PXB2"/>
<sequence>MPVLLQPPLLGSVLSLTHSSPRCAVDVSWREDYTVSCGLGPSWWSPGAYARLIYGQICPRTPGYEQEEGEVSGFVSVVCGEFFHLIETFQVLVAIIMALDGCGVVCKYIIILFDVVFAVLGIGFLGLGLWLRFSNNTKIIFEIQELNSSAFVIGVTVMIILGAVMLIVVTFGDYGACSEKRCALQVFSCLVAILAGAEIIIGVLAYTNRDEVGTRMTEFYTSLYGVYMATKDPAIAVVLQFLQKMLHCCGLSGIVPLEFIKQTCPAPDGFLEHFKMDSCVVTITDIFHTKASLVMGLFVGTGALLITTLICSSILAKKIHVAAVSPQYIILSSSPSSSIPQQAFLSPYPSLPPDQEPVVFTPLSAANIPIAQH</sequence>
<protein>
    <recommendedName>
        <fullName evidence="9">Tetraspanin</fullName>
    </recommendedName>
</protein>
<evidence type="ECO:0000256" key="4">
    <source>
        <dbReference type="ARBA" id="ARBA00023136"/>
    </source>
</evidence>
<keyword evidence="5" id="KW-0325">Glycoprotein</keyword>
<keyword evidence="3 6" id="KW-1133">Transmembrane helix</keyword>